<evidence type="ECO:0000313" key="4">
    <source>
        <dbReference type="EMBL" id="SPF39703.1"/>
    </source>
</evidence>
<feature type="domain" description="Deoxynucleoside kinase" evidence="3">
    <location>
        <begin position="39"/>
        <end position="231"/>
    </location>
</feature>
<proteinExistence type="predicted"/>
<dbReference type="GO" id="GO:0005737">
    <property type="term" value="C:cytoplasm"/>
    <property type="evidence" value="ECO:0007669"/>
    <property type="project" value="TreeGrafter"/>
</dbReference>
<feature type="binding site" evidence="1">
    <location>
        <position position="78"/>
    </location>
    <ligand>
        <name>substrate</name>
    </ligand>
</feature>
<keyword evidence="2" id="KW-0547">Nucleotide-binding</keyword>
<dbReference type="PANTHER" id="PTHR10513">
    <property type="entry name" value="DEOXYNUCLEOSIDE KINASE"/>
    <property type="match status" value="1"/>
</dbReference>
<dbReference type="EMBL" id="OMOD01000121">
    <property type="protein sequence ID" value="SPF39703.1"/>
    <property type="molecule type" value="Genomic_DNA"/>
</dbReference>
<dbReference type="Proteomes" id="UP000238701">
    <property type="component" value="Unassembled WGS sequence"/>
</dbReference>
<feature type="binding site" evidence="2">
    <location>
        <begin position="43"/>
        <end position="51"/>
    </location>
    <ligand>
        <name>ATP</name>
        <dbReference type="ChEBI" id="CHEBI:30616"/>
    </ligand>
</feature>
<feature type="binding site" evidence="1">
    <location>
        <position position="111"/>
    </location>
    <ligand>
        <name>substrate</name>
    </ligand>
</feature>
<evidence type="ECO:0000256" key="2">
    <source>
        <dbReference type="PIRSR" id="PIRSR000705-3"/>
    </source>
</evidence>
<dbReference type="InterPro" id="IPR031314">
    <property type="entry name" value="DNK_dom"/>
</dbReference>
<dbReference type="PIRSF" id="PIRSF000705">
    <property type="entry name" value="DNK"/>
    <property type="match status" value="1"/>
</dbReference>
<dbReference type="CDD" id="cd01673">
    <property type="entry name" value="dNK"/>
    <property type="match status" value="1"/>
</dbReference>
<keyword evidence="4" id="KW-0808">Transferase</keyword>
<feature type="binding site" evidence="1">
    <location>
        <position position="89"/>
    </location>
    <ligand>
        <name>substrate</name>
    </ligand>
</feature>
<feature type="binding site" evidence="1">
    <location>
        <position position="177"/>
    </location>
    <ligand>
        <name>substrate</name>
    </ligand>
</feature>
<evidence type="ECO:0000256" key="1">
    <source>
        <dbReference type="PIRSR" id="PIRSR000705-2"/>
    </source>
</evidence>
<feature type="binding site" evidence="1">
    <location>
        <position position="67"/>
    </location>
    <ligand>
        <name>substrate</name>
    </ligand>
</feature>
<dbReference type="InterPro" id="IPR027417">
    <property type="entry name" value="P-loop_NTPase"/>
</dbReference>
<protein>
    <submittedName>
        <fullName evidence="4">Deoxynucleoside kinase</fullName>
    </submittedName>
</protein>
<dbReference type="GO" id="GO:0005524">
    <property type="term" value="F:ATP binding"/>
    <property type="evidence" value="ECO:0007669"/>
    <property type="project" value="UniProtKB-KW"/>
</dbReference>
<keyword evidence="2" id="KW-0067">ATP-binding</keyword>
<dbReference type="Gene3D" id="3.40.50.300">
    <property type="entry name" value="P-loop containing nucleotide triphosphate hydrolases"/>
    <property type="match status" value="1"/>
</dbReference>
<evidence type="ECO:0000313" key="5">
    <source>
        <dbReference type="Proteomes" id="UP000238701"/>
    </source>
</evidence>
<dbReference type="InterPro" id="IPR002624">
    <property type="entry name" value="DCK/DGK"/>
</dbReference>
<dbReference type="GO" id="GO:0019136">
    <property type="term" value="F:deoxynucleoside kinase activity"/>
    <property type="evidence" value="ECO:0007669"/>
    <property type="project" value="InterPro"/>
</dbReference>
<reference evidence="5" key="1">
    <citation type="submission" date="2018-02" db="EMBL/GenBank/DDBJ databases">
        <authorList>
            <person name="Hausmann B."/>
        </authorList>
    </citation>
    <scope>NUCLEOTIDE SEQUENCE [LARGE SCALE GENOMIC DNA]</scope>
    <source>
        <strain evidence="5">Peat soil MAG SbA1</strain>
    </source>
</reference>
<name>A0A2U3KJ82_9BACT</name>
<dbReference type="InterPro" id="IPR050566">
    <property type="entry name" value="Deoxyribonucleoside_kinase"/>
</dbReference>
<evidence type="ECO:0000259" key="3">
    <source>
        <dbReference type="Pfam" id="PF01712"/>
    </source>
</evidence>
<dbReference type="Pfam" id="PF01712">
    <property type="entry name" value="dNK"/>
    <property type="match status" value="1"/>
</dbReference>
<dbReference type="SUPFAM" id="SSF52540">
    <property type="entry name" value="P-loop containing nucleoside triphosphate hydrolases"/>
    <property type="match status" value="1"/>
</dbReference>
<dbReference type="PANTHER" id="PTHR10513:SF46">
    <property type="entry name" value="DEOXYGUANOSINE KINASE"/>
    <property type="match status" value="1"/>
</dbReference>
<organism evidence="4 5">
    <name type="scientific">Candidatus Sulfotelmatobacter kueseliae</name>
    <dbReference type="NCBI Taxonomy" id="2042962"/>
    <lineage>
        <taxon>Bacteria</taxon>
        <taxon>Pseudomonadati</taxon>
        <taxon>Acidobacteriota</taxon>
        <taxon>Terriglobia</taxon>
        <taxon>Terriglobales</taxon>
        <taxon>Candidatus Korobacteraceae</taxon>
        <taxon>Candidatus Sulfotelmatobacter</taxon>
    </lineage>
</organism>
<keyword evidence="4" id="KW-0418">Kinase</keyword>
<feature type="binding site" evidence="1">
    <location>
        <position position="116"/>
    </location>
    <ligand>
        <name>substrate</name>
    </ligand>
</feature>
<gene>
    <name evidence="4" type="ORF">SBA1_290065</name>
</gene>
<accession>A0A2U3KJ82</accession>
<sequence>MILLLTLPSIATGRHPSYPATSEVSHELMANLFELPRYIAVEGPIRVGKSTLAGILAERLNAQRVMEPEQNPFLDAFYQGERGAAFQAQFAFLVRRFEQLEALDLGPRSQRMVVADYIFEKDKLFACLNLTDQELDTYNRYYNHFRDQLPTPDLVIYLQATPTVLKKRLKKKNAPGERAVSDEYLEEVVKAYEHFFFHYTSSDLLIVNTSDIDFVDRNEDLQELLRKVSEPIKGTQYFLPLGGQEAVGV</sequence>
<dbReference type="AlphaFoldDB" id="A0A2U3KJ82"/>